<dbReference type="RefSeq" id="WP_121347175.1">
    <property type="nucleotide sequence ID" value="NZ_JBIDIV010000044.1"/>
</dbReference>
<organism evidence="2 3">
    <name type="scientific">Pseudomonas aeruginosa</name>
    <dbReference type="NCBI Taxonomy" id="287"/>
    <lineage>
        <taxon>Bacteria</taxon>
        <taxon>Pseudomonadati</taxon>
        <taxon>Pseudomonadota</taxon>
        <taxon>Gammaproteobacteria</taxon>
        <taxon>Pseudomonadales</taxon>
        <taxon>Pseudomonadaceae</taxon>
        <taxon>Pseudomonas</taxon>
    </lineage>
</organism>
<proteinExistence type="predicted"/>
<comment type="caution">
    <text evidence="2">The sequence shown here is derived from an EMBL/GenBank/DDBJ whole genome shotgun (WGS) entry which is preliminary data.</text>
</comment>
<feature type="transmembrane region" description="Helical" evidence="1">
    <location>
        <begin position="80"/>
        <end position="97"/>
    </location>
</feature>
<evidence type="ECO:0000313" key="2">
    <source>
        <dbReference type="EMBL" id="MZZ17851.1"/>
    </source>
</evidence>
<evidence type="ECO:0000256" key="1">
    <source>
        <dbReference type="SAM" id="Phobius"/>
    </source>
</evidence>
<keyword evidence="1" id="KW-0472">Membrane</keyword>
<keyword evidence="1" id="KW-0812">Transmembrane</keyword>
<dbReference type="EMBL" id="WXZT01000066">
    <property type="protein sequence ID" value="MZZ17851.1"/>
    <property type="molecule type" value="Genomic_DNA"/>
</dbReference>
<sequence>MEKSSSVSSSVVESNSGWIKAFVVFLIIGSAPQQLVLTRPEFAVYANDPLFSVATVIALLGCCLSLAYGIKKVKAFKVRVVLASMAVLALCAAVVTLNKLL</sequence>
<protein>
    <recommendedName>
        <fullName evidence="4">Transmembrane protein</fullName>
    </recommendedName>
</protein>
<gene>
    <name evidence="2" type="ORF">GUL26_37015</name>
</gene>
<dbReference type="Proteomes" id="UP000644192">
    <property type="component" value="Unassembled WGS sequence"/>
</dbReference>
<feature type="transmembrane region" description="Helical" evidence="1">
    <location>
        <begin position="49"/>
        <end position="68"/>
    </location>
</feature>
<dbReference type="AlphaFoldDB" id="A0A6B1YLI8"/>
<reference evidence="2" key="1">
    <citation type="submission" date="2020-01" db="EMBL/GenBank/DDBJ databases">
        <title>Bacteria Cultured from War Wounds Associated with the Conflict in Eastern Ukraine.</title>
        <authorList>
            <person name="Snesrud E."/>
            <person name="Galac M.R."/>
            <person name="Mc Gann P."/>
            <person name="Valentine K."/>
            <person name="Viacheslav K."/>
        </authorList>
    </citation>
    <scope>NUCLEOTIDE SEQUENCE</scope>
    <source>
        <strain evidence="2">VNMU148</strain>
    </source>
</reference>
<evidence type="ECO:0000313" key="3">
    <source>
        <dbReference type="Proteomes" id="UP000644192"/>
    </source>
</evidence>
<keyword evidence="1" id="KW-1133">Transmembrane helix</keyword>
<name>A0A6B1YLI8_PSEAI</name>
<evidence type="ECO:0008006" key="4">
    <source>
        <dbReference type="Google" id="ProtNLM"/>
    </source>
</evidence>
<accession>A0A6B1YLI8</accession>